<keyword evidence="3" id="KW-0862">Zinc</keyword>
<dbReference type="AlphaFoldDB" id="A0A1V1I2Y8"/>
<organism evidence="7 8">
    <name type="scientific">Romboutsia ilealis</name>
    <dbReference type="NCBI Taxonomy" id="1115758"/>
    <lineage>
        <taxon>Bacteria</taxon>
        <taxon>Bacillati</taxon>
        <taxon>Bacillota</taxon>
        <taxon>Clostridia</taxon>
        <taxon>Peptostreptococcales</taxon>
        <taxon>Peptostreptococcaceae</taxon>
        <taxon>Romboutsia</taxon>
    </lineage>
</organism>
<dbReference type="SUPFAM" id="SSF57716">
    <property type="entry name" value="Glucocorticoid receptor-like (DNA-binding domain)"/>
    <property type="match status" value="1"/>
</dbReference>
<dbReference type="Proteomes" id="UP000245622">
    <property type="component" value="Chromosome 1"/>
</dbReference>
<feature type="region of interest" description="Disordered" evidence="5">
    <location>
        <begin position="30"/>
        <end position="49"/>
    </location>
</feature>
<feature type="domain" description="Zinc finger DksA/TraR C4-type" evidence="6">
    <location>
        <begin position="90"/>
        <end position="121"/>
    </location>
</feature>
<protein>
    <submittedName>
        <fullName evidence="7">Prokaryotic dksA C4-type zinc finger profiles</fullName>
    </submittedName>
</protein>
<evidence type="ECO:0000256" key="1">
    <source>
        <dbReference type="ARBA" id="ARBA00022723"/>
    </source>
</evidence>
<keyword evidence="8" id="KW-1185">Reference proteome</keyword>
<evidence type="ECO:0000313" key="7">
    <source>
        <dbReference type="EMBL" id="CED94568.1"/>
    </source>
</evidence>
<reference evidence="7 8" key="1">
    <citation type="submission" date="2014-04" db="EMBL/GenBank/DDBJ databases">
        <authorList>
            <person name="Hornung B.V."/>
        </authorList>
    </citation>
    <scope>NUCLEOTIDE SEQUENCE [LARGE SCALE GENOMIC DNA]</scope>
    <source>
        <strain evidence="7 8">CRIB</strain>
    </source>
</reference>
<dbReference type="Gene3D" id="1.20.120.910">
    <property type="entry name" value="DksA, coiled-coil domain"/>
    <property type="match status" value="1"/>
</dbReference>
<dbReference type="GO" id="GO:0008270">
    <property type="term" value="F:zinc ion binding"/>
    <property type="evidence" value="ECO:0007669"/>
    <property type="project" value="UniProtKB-KW"/>
</dbReference>
<gene>
    <name evidence="7" type="ORF">CRIB_1962</name>
</gene>
<dbReference type="PROSITE" id="PS01102">
    <property type="entry name" value="ZF_DKSA_1"/>
    <property type="match status" value="1"/>
</dbReference>
<proteinExistence type="predicted"/>
<feature type="zinc finger region" description="dksA C4-type" evidence="4">
    <location>
        <begin position="95"/>
        <end position="119"/>
    </location>
</feature>
<evidence type="ECO:0000259" key="6">
    <source>
        <dbReference type="Pfam" id="PF01258"/>
    </source>
</evidence>
<dbReference type="EMBL" id="LN555523">
    <property type="protein sequence ID" value="CED94568.1"/>
    <property type="molecule type" value="Genomic_DNA"/>
</dbReference>
<evidence type="ECO:0000313" key="8">
    <source>
        <dbReference type="Proteomes" id="UP000245622"/>
    </source>
</evidence>
<dbReference type="InterPro" id="IPR000962">
    <property type="entry name" value="Znf_DskA_TraR"/>
</dbReference>
<evidence type="ECO:0000256" key="5">
    <source>
        <dbReference type="SAM" id="MobiDB-lite"/>
    </source>
</evidence>
<dbReference type="Pfam" id="PF01258">
    <property type="entry name" value="zf-dskA_traR"/>
    <property type="match status" value="1"/>
</dbReference>
<dbReference type="PROSITE" id="PS51128">
    <property type="entry name" value="ZF_DKSA_2"/>
    <property type="match status" value="1"/>
</dbReference>
<sequence length="166" mass="19247">MNINKYKEKLLKEKEKLTGLISEMRDNTVFGNTTNHTNEKYTSGELSSYDNHPADIGTEVYMQDMQNSLTNHEEGKLNNIEDALYKIENGTYGICDICHQRIDKDRLEILPETNVCSNCAKSQPDLHLTSREENQNLINKGYMFYDETVIKLNEMNKMPKDESDRD</sequence>
<dbReference type="RefSeq" id="WP_180702074.1">
    <property type="nucleotide sequence ID" value="NZ_CAJUCR010000007.1"/>
</dbReference>
<dbReference type="InterPro" id="IPR020458">
    <property type="entry name" value="Znf_DskA_TraR_CS"/>
</dbReference>
<dbReference type="InterPro" id="IPR037187">
    <property type="entry name" value="DnaK_N"/>
</dbReference>
<keyword evidence="2" id="KW-0863">Zinc-finger</keyword>
<accession>A0A1V1I2Y8</accession>
<evidence type="ECO:0000256" key="4">
    <source>
        <dbReference type="PROSITE-ProRule" id="PRU00510"/>
    </source>
</evidence>
<dbReference type="GeneID" id="82205988"/>
<name>A0A1V1I2Y8_9FIRM</name>
<dbReference type="KEGG" id="ril:CRIB_1962"/>
<dbReference type="PANTHER" id="PTHR33823">
    <property type="entry name" value="RNA POLYMERASE-BINDING TRANSCRIPTION FACTOR DKSA-RELATED"/>
    <property type="match status" value="1"/>
</dbReference>
<dbReference type="SUPFAM" id="SSF109635">
    <property type="entry name" value="DnaK suppressor protein DksA, alpha-hairpin domain"/>
    <property type="match status" value="1"/>
</dbReference>
<keyword evidence="1" id="KW-0479">Metal-binding</keyword>
<dbReference type="PANTHER" id="PTHR33823:SF4">
    <property type="entry name" value="GENERAL STRESS PROTEIN 16O"/>
    <property type="match status" value="1"/>
</dbReference>
<evidence type="ECO:0000256" key="2">
    <source>
        <dbReference type="ARBA" id="ARBA00022771"/>
    </source>
</evidence>
<evidence type="ECO:0000256" key="3">
    <source>
        <dbReference type="ARBA" id="ARBA00022833"/>
    </source>
</evidence>